<dbReference type="Gene3D" id="1.10.357.10">
    <property type="entry name" value="Tetracycline Repressor, domain 2"/>
    <property type="match status" value="1"/>
</dbReference>
<evidence type="ECO:0000313" key="8">
    <source>
        <dbReference type="Proteomes" id="UP001304298"/>
    </source>
</evidence>
<organism evidence="7 8">
    <name type="scientific">Amycolatopsis heterodermiae</name>
    <dbReference type="NCBI Taxonomy" id="3110235"/>
    <lineage>
        <taxon>Bacteria</taxon>
        <taxon>Bacillati</taxon>
        <taxon>Actinomycetota</taxon>
        <taxon>Actinomycetes</taxon>
        <taxon>Pseudonocardiales</taxon>
        <taxon>Pseudonocardiaceae</taxon>
        <taxon>Amycolatopsis</taxon>
    </lineage>
</organism>
<dbReference type="RefSeq" id="WP_323329381.1">
    <property type="nucleotide sequence ID" value="NZ_JAYFSI010000004.1"/>
</dbReference>
<evidence type="ECO:0000256" key="2">
    <source>
        <dbReference type="ARBA" id="ARBA00023015"/>
    </source>
</evidence>
<sequence>MALNQAVVLDAAIELLDETGLDELTTRRLAGRLGVRVGALYWHYANKQALLDAIAEHMLAVATRRLRTSGTWRDRVTAFANAHRDTMLAHPDGARLIATMSKPGPAATEFLGHLLRTLDNEGIPETEACADVVTSYVNGFTVEEQARRSAVPRAERDEAFATGLEVVLDGLAARVRPAPPSGAG</sequence>
<feature type="DNA-binding region" description="H-T-H motif" evidence="5">
    <location>
        <begin position="25"/>
        <end position="44"/>
    </location>
</feature>
<keyword evidence="4" id="KW-0804">Transcription</keyword>
<dbReference type="SUPFAM" id="SSF46689">
    <property type="entry name" value="Homeodomain-like"/>
    <property type="match status" value="1"/>
</dbReference>
<comment type="caution">
    <text evidence="7">The sequence shown here is derived from an EMBL/GenBank/DDBJ whole genome shotgun (WGS) entry which is preliminary data.</text>
</comment>
<dbReference type="PROSITE" id="PS50977">
    <property type="entry name" value="HTH_TETR_2"/>
    <property type="match status" value="1"/>
</dbReference>
<evidence type="ECO:0000256" key="5">
    <source>
        <dbReference type="PROSITE-ProRule" id="PRU00335"/>
    </source>
</evidence>
<protein>
    <submittedName>
        <fullName evidence="7">TetR/AcrR family transcriptional regulator C-terminal domain-containing protein</fullName>
    </submittedName>
</protein>
<keyword evidence="8" id="KW-1185">Reference proteome</keyword>
<dbReference type="InterPro" id="IPR004111">
    <property type="entry name" value="Repressor_TetR_C"/>
</dbReference>
<proteinExistence type="predicted"/>
<feature type="domain" description="HTH tetR-type" evidence="6">
    <location>
        <begin position="2"/>
        <end position="62"/>
    </location>
</feature>
<dbReference type="EMBL" id="JAYFSI010000004">
    <property type="protein sequence ID" value="MEA5361877.1"/>
    <property type="molecule type" value="Genomic_DNA"/>
</dbReference>
<keyword evidence="1" id="KW-0678">Repressor</keyword>
<evidence type="ECO:0000313" key="7">
    <source>
        <dbReference type="EMBL" id="MEA5361877.1"/>
    </source>
</evidence>
<keyword evidence="3 5" id="KW-0238">DNA-binding</keyword>
<dbReference type="InterPro" id="IPR050109">
    <property type="entry name" value="HTH-type_TetR-like_transc_reg"/>
</dbReference>
<dbReference type="Proteomes" id="UP001304298">
    <property type="component" value="Unassembled WGS sequence"/>
</dbReference>
<dbReference type="PANTHER" id="PTHR30055:SF151">
    <property type="entry name" value="TRANSCRIPTIONAL REGULATORY PROTEIN"/>
    <property type="match status" value="1"/>
</dbReference>
<evidence type="ECO:0000256" key="4">
    <source>
        <dbReference type="ARBA" id="ARBA00023163"/>
    </source>
</evidence>
<dbReference type="InterPro" id="IPR036271">
    <property type="entry name" value="Tet_transcr_reg_TetR-rel_C_sf"/>
</dbReference>
<dbReference type="PANTHER" id="PTHR30055">
    <property type="entry name" value="HTH-TYPE TRANSCRIPTIONAL REGULATOR RUTR"/>
    <property type="match status" value="1"/>
</dbReference>
<dbReference type="InterPro" id="IPR001647">
    <property type="entry name" value="HTH_TetR"/>
</dbReference>
<accession>A0ABU5R6L3</accession>
<keyword evidence="2" id="KW-0805">Transcription regulation</keyword>
<dbReference type="PRINTS" id="PR00400">
    <property type="entry name" value="TETREPRESSOR"/>
</dbReference>
<dbReference type="InterPro" id="IPR009057">
    <property type="entry name" value="Homeodomain-like_sf"/>
</dbReference>
<dbReference type="Pfam" id="PF00440">
    <property type="entry name" value="TetR_N"/>
    <property type="match status" value="1"/>
</dbReference>
<dbReference type="SUPFAM" id="SSF48498">
    <property type="entry name" value="Tetracyclin repressor-like, C-terminal domain"/>
    <property type="match status" value="1"/>
</dbReference>
<dbReference type="InterPro" id="IPR003012">
    <property type="entry name" value="Tet_transcr_reg_TetR"/>
</dbReference>
<dbReference type="Pfam" id="PF02909">
    <property type="entry name" value="TetR_C_1"/>
    <property type="match status" value="1"/>
</dbReference>
<dbReference type="Gene3D" id="1.10.10.60">
    <property type="entry name" value="Homeodomain-like"/>
    <property type="match status" value="1"/>
</dbReference>
<gene>
    <name evidence="7" type="ORF">VA596_20235</name>
</gene>
<reference evidence="7 8" key="1">
    <citation type="submission" date="2023-12" db="EMBL/GenBank/DDBJ databases">
        <title>Amycolatopsis sp. V23-08.</title>
        <authorList>
            <person name="Somphong A."/>
        </authorList>
    </citation>
    <scope>NUCLEOTIDE SEQUENCE [LARGE SCALE GENOMIC DNA]</scope>
    <source>
        <strain evidence="7 8">V23-08</strain>
    </source>
</reference>
<dbReference type="PRINTS" id="PR00455">
    <property type="entry name" value="HTHTETR"/>
</dbReference>
<evidence type="ECO:0000256" key="3">
    <source>
        <dbReference type="ARBA" id="ARBA00023125"/>
    </source>
</evidence>
<evidence type="ECO:0000256" key="1">
    <source>
        <dbReference type="ARBA" id="ARBA00022491"/>
    </source>
</evidence>
<name>A0ABU5R6L3_9PSEU</name>
<evidence type="ECO:0000259" key="6">
    <source>
        <dbReference type="PROSITE" id="PS50977"/>
    </source>
</evidence>